<comment type="catalytic activity">
    <reaction evidence="4">
        <text>L-phenylalanyl-tRNA(Phe) + an N-terminal L-alpha-aminoacyl-[protein] = an N-terminal L-phenylalanyl-L-alpha-aminoacyl-[protein] + tRNA(Phe)</text>
        <dbReference type="Rhea" id="RHEA:43632"/>
        <dbReference type="Rhea" id="RHEA-COMP:9668"/>
        <dbReference type="Rhea" id="RHEA-COMP:9699"/>
        <dbReference type="Rhea" id="RHEA-COMP:10636"/>
        <dbReference type="Rhea" id="RHEA-COMP:10637"/>
        <dbReference type="ChEBI" id="CHEBI:78442"/>
        <dbReference type="ChEBI" id="CHEBI:78531"/>
        <dbReference type="ChEBI" id="CHEBI:78597"/>
        <dbReference type="ChEBI" id="CHEBI:83561"/>
        <dbReference type="EC" id="2.3.2.6"/>
    </reaction>
</comment>
<comment type="subcellular location">
    <subcellularLocation>
        <location evidence="4">Cytoplasm</location>
    </subcellularLocation>
</comment>
<evidence type="ECO:0000256" key="4">
    <source>
        <dbReference type="HAMAP-Rule" id="MF_00688"/>
    </source>
</evidence>
<dbReference type="HAMAP" id="MF_00688">
    <property type="entry name" value="Leu_Phe_trans"/>
    <property type="match status" value="1"/>
</dbReference>
<dbReference type="OrthoDB" id="9790282at2"/>
<dbReference type="InterPro" id="IPR004616">
    <property type="entry name" value="Leu/Phe-tRNA_Trfase"/>
</dbReference>
<dbReference type="GO" id="GO:0008914">
    <property type="term" value="F:leucyl-tRNA--protein transferase activity"/>
    <property type="evidence" value="ECO:0007669"/>
    <property type="project" value="UniProtKB-UniRule"/>
</dbReference>
<dbReference type="Gene3D" id="3.30.70.3550">
    <property type="entry name" value="Leucyl/phenylalanyl-tRNA-protein transferase, N-terminal domain"/>
    <property type="match status" value="1"/>
</dbReference>
<dbReference type="Gene3D" id="3.40.630.70">
    <property type="entry name" value="Leucyl/phenylalanyl-tRNA-protein transferase, C-terminal domain"/>
    <property type="match status" value="1"/>
</dbReference>
<dbReference type="PANTHER" id="PTHR30098">
    <property type="entry name" value="LEUCYL/PHENYLALANYL-TRNA--PROTEIN TRANSFERASE"/>
    <property type="match status" value="1"/>
</dbReference>
<comment type="function">
    <text evidence="4">Functions in the N-end rule pathway of protein degradation where it conjugates Leu, Phe and, less efficiently, Met from aminoacyl-tRNAs to the N-termini of proteins containing an N-terminal arginine or lysine.</text>
</comment>
<dbReference type="GO" id="GO:0030163">
    <property type="term" value="P:protein catabolic process"/>
    <property type="evidence" value="ECO:0007669"/>
    <property type="project" value="UniProtKB-UniRule"/>
</dbReference>
<sequence>MVHWIDDALPLPRPGTVPEDIPGLVAAGGALTPARLEEAYRLGLFPWFGPGQPVLWWSPDPRMVLPVAEFKLHRSLRKTLQRFLATPGCAIRFDSDFARVMRHCAATPREGQDGTWIVPDMVRAYVAWHAEGRTHSVETWVDGQLVGGLYFVSIGRMVFGESMFSHATDASKLALAALVAACRARGVAWVDCQQHTGHLASMGAHEVPRTDFQAHLAHALGAPDIGDWTYDPAHWAQLDARLVQDPPTPP</sequence>
<evidence type="ECO:0000313" key="5">
    <source>
        <dbReference type="EMBL" id="RVT51066.1"/>
    </source>
</evidence>
<keyword evidence="3 4" id="KW-0012">Acyltransferase</keyword>
<dbReference type="GO" id="GO:0005737">
    <property type="term" value="C:cytoplasm"/>
    <property type="evidence" value="ECO:0007669"/>
    <property type="project" value="UniProtKB-SubCell"/>
</dbReference>
<dbReference type="Proteomes" id="UP000288178">
    <property type="component" value="Unassembled WGS sequence"/>
</dbReference>
<evidence type="ECO:0000313" key="6">
    <source>
        <dbReference type="Proteomes" id="UP000288178"/>
    </source>
</evidence>
<reference evidence="5 6" key="1">
    <citation type="submission" date="2019-01" db="EMBL/GenBank/DDBJ databases">
        <authorList>
            <person name="Chen W.-M."/>
        </authorList>
    </citation>
    <scope>NUCLEOTIDE SEQUENCE [LARGE SCALE GENOMIC DNA]</scope>
    <source>
        <strain evidence="5 6">ICH-3</strain>
    </source>
</reference>
<keyword evidence="2 4" id="KW-0808">Transferase</keyword>
<proteinExistence type="inferred from homology"/>
<evidence type="ECO:0000256" key="2">
    <source>
        <dbReference type="ARBA" id="ARBA00022679"/>
    </source>
</evidence>
<accession>A0A3S2TMC1</accession>
<dbReference type="InterPro" id="IPR042203">
    <property type="entry name" value="Leu/Phe-tRNA_Trfase_C"/>
</dbReference>
<dbReference type="Pfam" id="PF03588">
    <property type="entry name" value="Leu_Phe_trans"/>
    <property type="match status" value="1"/>
</dbReference>
<dbReference type="InterPro" id="IPR042221">
    <property type="entry name" value="Leu/Phe-tRNA_Trfase_N"/>
</dbReference>
<evidence type="ECO:0000256" key="1">
    <source>
        <dbReference type="ARBA" id="ARBA00022490"/>
    </source>
</evidence>
<organism evidence="5 6">
    <name type="scientific">Rubrivivax albus</name>
    <dbReference type="NCBI Taxonomy" id="2499835"/>
    <lineage>
        <taxon>Bacteria</taxon>
        <taxon>Pseudomonadati</taxon>
        <taxon>Pseudomonadota</taxon>
        <taxon>Betaproteobacteria</taxon>
        <taxon>Burkholderiales</taxon>
        <taxon>Sphaerotilaceae</taxon>
        <taxon>Rubrivivax</taxon>
    </lineage>
</organism>
<protein>
    <recommendedName>
        <fullName evidence="4">Leucyl/phenylalanyl-tRNA--protein transferase</fullName>
        <ecNumber evidence="4">2.3.2.6</ecNumber>
    </recommendedName>
    <alternativeName>
        <fullName evidence="4">L/F-transferase</fullName>
    </alternativeName>
    <alternativeName>
        <fullName evidence="4">Leucyltransferase</fullName>
    </alternativeName>
    <alternativeName>
        <fullName evidence="4">Phenyalanyltransferase</fullName>
    </alternativeName>
</protein>
<gene>
    <name evidence="4" type="primary">aat</name>
    <name evidence="5" type="ORF">ENE75_14895</name>
</gene>
<dbReference type="RefSeq" id="WP_128199093.1">
    <property type="nucleotide sequence ID" value="NZ_SACT01000004.1"/>
</dbReference>
<dbReference type="AlphaFoldDB" id="A0A3S2TMC1"/>
<comment type="catalytic activity">
    <reaction evidence="4">
        <text>N-terminal L-arginyl-[protein] + L-leucyl-tRNA(Leu) = N-terminal L-leucyl-L-arginyl-[protein] + tRNA(Leu) + H(+)</text>
        <dbReference type="Rhea" id="RHEA:50416"/>
        <dbReference type="Rhea" id="RHEA-COMP:9613"/>
        <dbReference type="Rhea" id="RHEA-COMP:9622"/>
        <dbReference type="Rhea" id="RHEA-COMP:12672"/>
        <dbReference type="Rhea" id="RHEA-COMP:12673"/>
        <dbReference type="ChEBI" id="CHEBI:15378"/>
        <dbReference type="ChEBI" id="CHEBI:64719"/>
        <dbReference type="ChEBI" id="CHEBI:78442"/>
        <dbReference type="ChEBI" id="CHEBI:78494"/>
        <dbReference type="ChEBI" id="CHEBI:133044"/>
        <dbReference type="EC" id="2.3.2.6"/>
    </reaction>
</comment>
<dbReference type="NCBIfam" id="TIGR00667">
    <property type="entry name" value="aat"/>
    <property type="match status" value="1"/>
</dbReference>
<comment type="caution">
    <text evidence="5">The sequence shown here is derived from an EMBL/GenBank/DDBJ whole genome shotgun (WGS) entry which is preliminary data.</text>
</comment>
<keyword evidence="1 4" id="KW-0963">Cytoplasm</keyword>
<keyword evidence="6" id="KW-1185">Reference proteome</keyword>
<dbReference type="PANTHER" id="PTHR30098:SF2">
    <property type="entry name" value="LEUCYL_PHENYLALANYL-TRNA--PROTEIN TRANSFERASE"/>
    <property type="match status" value="1"/>
</dbReference>
<comment type="similarity">
    <text evidence="4">Belongs to the L/F-transferase family.</text>
</comment>
<dbReference type="SUPFAM" id="SSF55729">
    <property type="entry name" value="Acyl-CoA N-acyltransferases (Nat)"/>
    <property type="match status" value="1"/>
</dbReference>
<dbReference type="EC" id="2.3.2.6" evidence="4"/>
<name>A0A3S2TMC1_9BURK</name>
<evidence type="ECO:0000256" key="3">
    <source>
        <dbReference type="ARBA" id="ARBA00023315"/>
    </source>
</evidence>
<dbReference type="EMBL" id="SACT01000004">
    <property type="protein sequence ID" value="RVT51066.1"/>
    <property type="molecule type" value="Genomic_DNA"/>
</dbReference>
<comment type="catalytic activity">
    <reaction evidence="4">
        <text>N-terminal L-lysyl-[protein] + L-leucyl-tRNA(Leu) = N-terminal L-leucyl-L-lysyl-[protein] + tRNA(Leu) + H(+)</text>
        <dbReference type="Rhea" id="RHEA:12340"/>
        <dbReference type="Rhea" id="RHEA-COMP:9613"/>
        <dbReference type="Rhea" id="RHEA-COMP:9622"/>
        <dbReference type="Rhea" id="RHEA-COMP:12670"/>
        <dbReference type="Rhea" id="RHEA-COMP:12671"/>
        <dbReference type="ChEBI" id="CHEBI:15378"/>
        <dbReference type="ChEBI" id="CHEBI:65249"/>
        <dbReference type="ChEBI" id="CHEBI:78442"/>
        <dbReference type="ChEBI" id="CHEBI:78494"/>
        <dbReference type="ChEBI" id="CHEBI:133043"/>
        <dbReference type="EC" id="2.3.2.6"/>
    </reaction>
</comment>
<dbReference type="InterPro" id="IPR016181">
    <property type="entry name" value="Acyl_CoA_acyltransferase"/>
</dbReference>